<evidence type="ECO:0000313" key="3">
    <source>
        <dbReference type="Proteomes" id="UP000693981"/>
    </source>
</evidence>
<comment type="caution">
    <text evidence="2">The sequence shown here is derived from an EMBL/GenBank/DDBJ whole genome shotgun (WGS) entry which is preliminary data.</text>
</comment>
<evidence type="ECO:0000313" key="2">
    <source>
        <dbReference type="EMBL" id="KAG7402024.1"/>
    </source>
</evidence>
<name>A0A8T1X9G8_9STRA</name>
<sequence>MDRTRDELVVLQLLEEIQHLVELAGGDEQADGEPNPRMHPAAKLYLDTRDTFEVIEKLVELHMHDKPRLLRRLSRQNSTSESATDLPPLDAPAQAPNDAAIDRIEEMFRHLGALLGSSILKELRLRKLSIKSILHYVRFLPMEFQWAAYKEARKEEVEIVYRETMFSSLVAMQNSAQSDMQSLKQRAEFVKQQVRKDVDTVCLFAADGSLTTIFSDDDNMMEENIAVKFESLIADVYSSYLQESLDAQMKILTHVSDQWAHDMSVSATTSTHADSSLVVQCFCRPRKFRTKDEEVAAEMS</sequence>
<keyword evidence="3" id="KW-1185">Reference proteome</keyword>
<dbReference type="AlphaFoldDB" id="A0A8T1X9G8"/>
<evidence type="ECO:0000256" key="1">
    <source>
        <dbReference type="SAM" id="MobiDB-lite"/>
    </source>
</evidence>
<dbReference type="OrthoDB" id="60105at2759"/>
<feature type="region of interest" description="Disordered" evidence="1">
    <location>
        <begin position="74"/>
        <end position="94"/>
    </location>
</feature>
<gene>
    <name evidence="2" type="ORF">PHYBOEH_007238</name>
</gene>
<proteinExistence type="predicted"/>
<protein>
    <submittedName>
        <fullName evidence="2">Uncharacterized protein</fullName>
    </submittedName>
</protein>
<accession>A0A8T1X9G8</accession>
<dbReference type="Proteomes" id="UP000693981">
    <property type="component" value="Unassembled WGS sequence"/>
</dbReference>
<feature type="compositionally biased region" description="Low complexity" evidence="1">
    <location>
        <begin position="83"/>
        <end position="94"/>
    </location>
</feature>
<dbReference type="EMBL" id="JAGDFL010000004">
    <property type="protein sequence ID" value="KAG7402024.1"/>
    <property type="molecule type" value="Genomic_DNA"/>
</dbReference>
<reference evidence="2" key="1">
    <citation type="submission" date="2021-02" db="EMBL/GenBank/DDBJ databases">
        <authorList>
            <person name="Palmer J.M."/>
        </authorList>
    </citation>
    <scope>NUCLEOTIDE SEQUENCE</scope>
    <source>
        <strain evidence="2">SCRP23</strain>
    </source>
</reference>
<organism evidence="2 3">
    <name type="scientific">Phytophthora boehmeriae</name>
    <dbReference type="NCBI Taxonomy" id="109152"/>
    <lineage>
        <taxon>Eukaryota</taxon>
        <taxon>Sar</taxon>
        <taxon>Stramenopiles</taxon>
        <taxon>Oomycota</taxon>
        <taxon>Peronosporomycetes</taxon>
        <taxon>Peronosporales</taxon>
        <taxon>Peronosporaceae</taxon>
        <taxon>Phytophthora</taxon>
    </lineage>
</organism>